<proteinExistence type="inferred from homology"/>
<dbReference type="InterPro" id="IPR025751">
    <property type="entry name" value="RsbRD_N_dom"/>
</dbReference>
<evidence type="ECO:0000313" key="6">
    <source>
        <dbReference type="EMBL" id="QNT91744.1"/>
    </source>
</evidence>
<dbReference type="InterPro" id="IPR042070">
    <property type="entry name" value="PucR_C-HTH_sf"/>
</dbReference>
<dbReference type="Proteomes" id="UP000516422">
    <property type="component" value="Chromosome"/>
</dbReference>
<evidence type="ECO:0000256" key="1">
    <source>
        <dbReference type="ARBA" id="ARBA00006754"/>
    </source>
</evidence>
<protein>
    <recommendedName>
        <fullName evidence="8">PucR family transcriptional regulator</fullName>
    </recommendedName>
</protein>
<dbReference type="Pfam" id="PF17853">
    <property type="entry name" value="GGDEF_2"/>
    <property type="match status" value="1"/>
</dbReference>
<dbReference type="AlphaFoldDB" id="A0A7H1PUL4"/>
<dbReference type="InterPro" id="IPR051448">
    <property type="entry name" value="CdaR-like_regulators"/>
</dbReference>
<dbReference type="InterPro" id="IPR025736">
    <property type="entry name" value="PucR_C-HTH_dom"/>
</dbReference>
<dbReference type="GeneID" id="91461041"/>
<dbReference type="KEGG" id="sgf:HEP81_01415"/>
<feature type="domain" description="CdaR GGDEF-like" evidence="5">
    <location>
        <begin position="176"/>
        <end position="304"/>
    </location>
</feature>
<dbReference type="Gene3D" id="1.10.10.2840">
    <property type="entry name" value="PucR C-terminal helix-turn-helix domain"/>
    <property type="match status" value="1"/>
</dbReference>
<evidence type="ECO:0000259" key="4">
    <source>
        <dbReference type="Pfam" id="PF14361"/>
    </source>
</evidence>
<sequence>MEAQRALVRQVGDRVRESQEALVEGLVQDIRAQIGALDQEAAARSLLEASITENVVAAINFLRQGIDPGQLEAPTAALAYARVLAQRDVPQSALIRAYRIGHQRFLDHTFALLDDLPAADRVPVCVELVRLSGQFIDLICEQVGRTYERERDRWVASRSGVRQRWVTDLLGGGPVDRAAAARALRYPLDAVHLACTLWPATRMTSFDLVAAVDDVRAHTVSALRARAALVVPTDEYEARLWLALPGPPNAPASPPGSASSSAPASASAPGYLGAPEGSPLHAAFGRPGAGLGGFRTSARQAARIREILGTRLGSGTAAAPLWVHYDQAAPVALMAGDLPAVRDFVTSTLGALAAAGAREAVLRDTLRIFLDRHRGHAATARAMSLHRNSVQYRVHRATALLPRGERDLADDFNVRAALLAVHWLGDAVLATGS</sequence>
<dbReference type="PANTHER" id="PTHR33744:SF1">
    <property type="entry name" value="DNA-BINDING TRANSCRIPTIONAL ACTIVATOR ADER"/>
    <property type="match status" value="1"/>
</dbReference>
<dbReference type="Pfam" id="PF14361">
    <property type="entry name" value="RsbRD_N"/>
    <property type="match status" value="1"/>
</dbReference>
<feature type="compositionally biased region" description="Low complexity" evidence="2">
    <location>
        <begin position="255"/>
        <end position="270"/>
    </location>
</feature>
<evidence type="ECO:0000313" key="7">
    <source>
        <dbReference type="Proteomes" id="UP000516422"/>
    </source>
</evidence>
<evidence type="ECO:0000259" key="3">
    <source>
        <dbReference type="Pfam" id="PF13556"/>
    </source>
</evidence>
<accession>A0A7H1PUL4</accession>
<evidence type="ECO:0008006" key="8">
    <source>
        <dbReference type="Google" id="ProtNLM"/>
    </source>
</evidence>
<feature type="domain" description="PucR C-terminal helix-turn-helix" evidence="3">
    <location>
        <begin position="362"/>
        <end position="420"/>
    </location>
</feature>
<feature type="domain" description="RsbT co-antagonist protein RsbRD N-terminal" evidence="4">
    <location>
        <begin position="20"/>
        <end position="159"/>
    </location>
</feature>
<evidence type="ECO:0000256" key="2">
    <source>
        <dbReference type="SAM" id="MobiDB-lite"/>
    </source>
</evidence>
<name>A0A7H1PUL4_9ACTN</name>
<reference evidence="6 7" key="1">
    <citation type="submission" date="2020-04" db="EMBL/GenBank/DDBJ databases">
        <title>Characterization and engineering of Streptomyces griseofuscus DSM40191 as a potential heterologous host for expression of BGCs.</title>
        <authorList>
            <person name="Gren T."/>
            <person name="Whitford C.M."/>
            <person name="Mohite O.S."/>
            <person name="Joergensen T.S."/>
            <person name="Nielsen J.B."/>
            <person name="Lee S.Y."/>
            <person name="Weber T."/>
        </authorList>
    </citation>
    <scope>NUCLEOTIDE SEQUENCE [LARGE SCALE GENOMIC DNA]</scope>
    <source>
        <strain evidence="6 7">DSM 40191</strain>
    </source>
</reference>
<dbReference type="Pfam" id="PF13556">
    <property type="entry name" value="HTH_30"/>
    <property type="match status" value="1"/>
</dbReference>
<comment type="similarity">
    <text evidence="1">Belongs to the CdaR family.</text>
</comment>
<evidence type="ECO:0000259" key="5">
    <source>
        <dbReference type="Pfam" id="PF17853"/>
    </source>
</evidence>
<organism evidence="6 7">
    <name type="scientific">Streptomyces griseofuscus</name>
    <dbReference type="NCBI Taxonomy" id="146922"/>
    <lineage>
        <taxon>Bacteria</taxon>
        <taxon>Bacillati</taxon>
        <taxon>Actinomycetota</taxon>
        <taxon>Actinomycetes</taxon>
        <taxon>Kitasatosporales</taxon>
        <taxon>Streptomycetaceae</taxon>
        <taxon>Streptomyces</taxon>
    </lineage>
</organism>
<dbReference type="RefSeq" id="WP_051850421.1">
    <property type="nucleotide sequence ID" value="NZ_CP051006.1"/>
</dbReference>
<gene>
    <name evidence="6" type="ORF">HEP81_01415</name>
</gene>
<dbReference type="PANTHER" id="PTHR33744">
    <property type="entry name" value="CARBOHYDRATE DIACID REGULATOR"/>
    <property type="match status" value="1"/>
</dbReference>
<feature type="region of interest" description="Disordered" evidence="2">
    <location>
        <begin position="249"/>
        <end position="270"/>
    </location>
</feature>
<dbReference type="InterPro" id="IPR041522">
    <property type="entry name" value="CdaR_GGDEF"/>
</dbReference>
<dbReference type="EMBL" id="CP051006">
    <property type="protein sequence ID" value="QNT91744.1"/>
    <property type="molecule type" value="Genomic_DNA"/>
</dbReference>